<comment type="catalytic activity">
    <reaction evidence="8 9">
        <text>(R)-pantoate + beta-alanine + ATP = (R)-pantothenate + AMP + diphosphate + H(+)</text>
        <dbReference type="Rhea" id="RHEA:10912"/>
        <dbReference type="ChEBI" id="CHEBI:15378"/>
        <dbReference type="ChEBI" id="CHEBI:15980"/>
        <dbReference type="ChEBI" id="CHEBI:29032"/>
        <dbReference type="ChEBI" id="CHEBI:30616"/>
        <dbReference type="ChEBI" id="CHEBI:33019"/>
        <dbReference type="ChEBI" id="CHEBI:57966"/>
        <dbReference type="ChEBI" id="CHEBI:456215"/>
        <dbReference type="EC" id="6.3.2.1"/>
    </reaction>
</comment>
<dbReference type="NCBIfam" id="TIGR00018">
    <property type="entry name" value="panC"/>
    <property type="match status" value="1"/>
</dbReference>
<evidence type="ECO:0000256" key="3">
    <source>
        <dbReference type="ARBA" id="ARBA00022490"/>
    </source>
</evidence>
<feature type="binding site" evidence="9">
    <location>
        <begin position="184"/>
        <end position="187"/>
    </location>
    <ligand>
        <name>ATP</name>
        <dbReference type="ChEBI" id="CHEBI:30616"/>
    </ligand>
</feature>
<dbReference type="InterPro" id="IPR014729">
    <property type="entry name" value="Rossmann-like_a/b/a_fold"/>
</dbReference>
<evidence type="ECO:0000256" key="7">
    <source>
        <dbReference type="ARBA" id="ARBA00022840"/>
    </source>
</evidence>
<dbReference type="Proteomes" id="UP001312865">
    <property type="component" value="Unassembled WGS sequence"/>
</dbReference>
<feature type="binding site" evidence="9">
    <location>
        <begin position="30"/>
        <end position="37"/>
    </location>
    <ligand>
        <name>ATP</name>
        <dbReference type="ChEBI" id="CHEBI:30616"/>
    </ligand>
</feature>
<keyword evidence="11" id="KW-1185">Reference proteome</keyword>
<feature type="binding site" evidence="9">
    <location>
        <position position="61"/>
    </location>
    <ligand>
        <name>beta-alanine</name>
        <dbReference type="ChEBI" id="CHEBI:57966"/>
    </ligand>
</feature>
<feature type="binding site" evidence="9">
    <location>
        <position position="61"/>
    </location>
    <ligand>
        <name>(R)-pantoate</name>
        <dbReference type="ChEBI" id="CHEBI:15980"/>
    </ligand>
</feature>
<gene>
    <name evidence="9 10" type="primary">panC</name>
    <name evidence="10" type="ORF">WAK64_09130</name>
</gene>
<dbReference type="PANTHER" id="PTHR21299">
    <property type="entry name" value="CYTIDYLATE KINASE/PANTOATE-BETA-ALANINE LIGASE"/>
    <property type="match status" value="1"/>
</dbReference>
<dbReference type="Gene3D" id="3.40.50.620">
    <property type="entry name" value="HUPs"/>
    <property type="match status" value="1"/>
</dbReference>
<comment type="similarity">
    <text evidence="2 9">Belongs to the pantothenate synthetase family.</text>
</comment>
<keyword evidence="7 9" id="KW-0067">ATP-binding</keyword>
<comment type="pathway">
    <text evidence="1 9">Cofactor biosynthesis; (R)-pantothenate biosynthesis; (R)-pantothenate from (R)-pantoate and beta-alanine: step 1/1.</text>
</comment>
<reference evidence="10 11" key="1">
    <citation type="journal article" date="2018" name="J. Microbiol.">
        <title>Bacillus spongiae sp. nov., isolated from sponge of Jeju Island.</title>
        <authorList>
            <person name="Lee G.E."/>
            <person name="Im W.T."/>
            <person name="Park J.S."/>
        </authorList>
    </citation>
    <scope>NUCLEOTIDE SEQUENCE [LARGE SCALE GENOMIC DNA]</scope>
    <source>
        <strain evidence="10 11">135PIL107-10</strain>
    </source>
</reference>
<dbReference type="PANTHER" id="PTHR21299:SF1">
    <property type="entry name" value="PANTOATE--BETA-ALANINE LIGASE"/>
    <property type="match status" value="1"/>
</dbReference>
<dbReference type="InterPro" id="IPR042176">
    <property type="entry name" value="Pantoate_ligase_C"/>
</dbReference>
<accession>A0ABU8HDK1</accession>
<keyword evidence="5 9" id="KW-0566">Pantothenate biosynthesis</keyword>
<evidence type="ECO:0000313" key="10">
    <source>
        <dbReference type="EMBL" id="MEI5907219.1"/>
    </source>
</evidence>
<keyword evidence="3 9" id="KW-0963">Cytoplasm</keyword>
<evidence type="ECO:0000256" key="4">
    <source>
        <dbReference type="ARBA" id="ARBA00022598"/>
    </source>
</evidence>
<dbReference type="Pfam" id="PF02569">
    <property type="entry name" value="Pantoate_ligase"/>
    <property type="match status" value="1"/>
</dbReference>
<dbReference type="EC" id="6.3.2.1" evidence="9"/>
<sequence length="281" mass="31772">MKKLETIEQLKKSIIELKHENKSIGFVPTMGFLHEGHLSLIKKARENHDIVVLSIFVNPLQFGPNEDFERYPRDIHRDEQLALESGVDVLFAPTLKEMYPHSPSIKMKAISRVDVLCGKKREGHFDGVVTVLTKLFHLVQPDAAYFGQKDAQQVAVVEALVKDLNFPLQIISVPTVREENGLAKSSRNVYLTNSEKQEAPQLYRSLQYGVQAIENGERDPFAIVQMISTYLNEHTSGEVDYIEVYSYPSLEAVNVLQGNIIIAIAVQFQSARLIDNIIIEI</sequence>
<protein>
    <recommendedName>
        <fullName evidence="9">Pantothenate synthetase</fullName>
        <shortName evidence="9">PS</shortName>
        <ecNumber evidence="9">6.3.2.1</ecNumber>
    </recommendedName>
    <alternativeName>
        <fullName evidence="9">Pantoate--beta-alanine ligase</fullName>
    </alternativeName>
    <alternativeName>
        <fullName evidence="9">Pantoate-activating enzyme</fullName>
    </alternativeName>
</protein>
<feature type="binding site" evidence="9">
    <location>
        <position position="153"/>
    </location>
    <ligand>
        <name>(R)-pantoate</name>
        <dbReference type="ChEBI" id="CHEBI:15980"/>
    </ligand>
</feature>
<comment type="miscellaneous">
    <text evidence="9">The reaction proceeds by a bi uni uni bi ping pong mechanism.</text>
</comment>
<keyword evidence="4 9" id="KW-0436">Ligase</keyword>
<comment type="subcellular location">
    <subcellularLocation>
        <location evidence="9">Cytoplasm</location>
    </subcellularLocation>
</comment>
<dbReference type="GO" id="GO:0004592">
    <property type="term" value="F:pantoate-beta-alanine ligase activity"/>
    <property type="evidence" value="ECO:0007669"/>
    <property type="project" value="UniProtKB-EC"/>
</dbReference>
<keyword evidence="6 9" id="KW-0547">Nucleotide-binding</keyword>
<dbReference type="HAMAP" id="MF_00158">
    <property type="entry name" value="PanC"/>
    <property type="match status" value="1"/>
</dbReference>
<evidence type="ECO:0000256" key="5">
    <source>
        <dbReference type="ARBA" id="ARBA00022655"/>
    </source>
</evidence>
<evidence type="ECO:0000256" key="2">
    <source>
        <dbReference type="ARBA" id="ARBA00009256"/>
    </source>
</evidence>
<proteinExistence type="inferred from homology"/>
<feature type="binding site" evidence="9">
    <location>
        <begin position="147"/>
        <end position="150"/>
    </location>
    <ligand>
        <name>ATP</name>
        <dbReference type="ChEBI" id="CHEBI:30616"/>
    </ligand>
</feature>
<dbReference type="InterPro" id="IPR003721">
    <property type="entry name" value="Pantoate_ligase"/>
</dbReference>
<dbReference type="SUPFAM" id="SSF52374">
    <property type="entry name" value="Nucleotidylyl transferase"/>
    <property type="match status" value="1"/>
</dbReference>
<evidence type="ECO:0000256" key="1">
    <source>
        <dbReference type="ARBA" id="ARBA00004990"/>
    </source>
</evidence>
<dbReference type="Gene3D" id="3.30.1300.10">
    <property type="entry name" value="Pantoate-beta-alanine ligase, C-terminal domain"/>
    <property type="match status" value="1"/>
</dbReference>
<dbReference type="RefSeq" id="WP_336586655.1">
    <property type="nucleotide sequence ID" value="NZ_JBBAXC010000006.1"/>
</dbReference>
<feature type="active site" description="Proton donor" evidence="9">
    <location>
        <position position="37"/>
    </location>
</feature>
<dbReference type="NCBIfam" id="TIGR00125">
    <property type="entry name" value="cyt_tran_rel"/>
    <property type="match status" value="1"/>
</dbReference>
<name>A0ABU8HDK1_9BACI</name>
<comment type="caution">
    <text evidence="10">The sequence shown here is derived from an EMBL/GenBank/DDBJ whole genome shotgun (WGS) entry which is preliminary data.</text>
</comment>
<comment type="subunit">
    <text evidence="9">Homodimer.</text>
</comment>
<evidence type="ECO:0000256" key="9">
    <source>
        <dbReference type="HAMAP-Rule" id="MF_00158"/>
    </source>
</evidence>
<feature type="binding site" evidence="9">
    <location>
        <position position="176"/>
    </location>
    <ligand>
        <name>ATP</name>
        <dbReference type="ChEBI" id="CHEBI:30616"/>
    </ligand>
</feature>
<comment type="function">
    <text evidence="9">Catalyzes the condensation of pantoate with beta-alanine in an ATP-dependent reaction via a pantoyl-adenylate intermediate.</text>
</comment>
<dbReference type="CDD" id="cd00560">
    <property type="entry name" value="PanC"/>
    <property type="match status" value="1"/>
</dbReference>
<dbReference type="InterPro" id="IPR004821">
    <property type="entry name" value="Cyt_trans-like"/>
</dbReference>
<organism evidence="10 11">
    <name type="scientific">Bacillus spongiae</name>
    <dbReference type="NCBI Taxonomy" id="2683610"/>
    <lineage>
        <taxon>Bacteria</taxon>
        <taxon>Bacillati</taxon>
        <taxon>Bacillota</taxon>
        <taxon>Bacilli</taxon>
        <taxon>Bacillales</taxon>
        <taxon>Bacillaceae</taxon>
        <taxon>Bacillus</taxon>
    </lineage>
</organism>
<dbReference type="EMBL" id="JBBAXC010000006">
    <property type="protein sequence ID" value="MEI5907219.1"/>
    <property type="molecule type" value="Genomic_DNA"/>
</dbReference>
<evidence type="ECO:0000256" key="6">
    <source>
        <dbReference type="ARBA" id="ARBA00022741"/>
    </source>
</evidence>
<evidence type="ECO:0000313" key="11">
    <source>
        <dbReference type="Proteomes" id="UP001312865"/>
    </source>
</evidence>
<evidence type="ECO:0000256" key="8">
    <source>
        <dbReference type="ARBA" id="ARBA00048258"/>
    </source>
</evidence>